<feature type="non-terminal residue" evidence="1">
    <location>
        <position position="76"/>
    </location>
</feature>
<organism evidence="1">
    <name type="scientific">hydrothermal vent metagenome</name>
    <dbReference type="NCBI Taxonomy" id="652676"/>
    <lineage>
        <taxon>unclassified sequences</taxon>
        <taxon>metagenomes</taxon>
        <taxon>ecological metagenomes</taxon>
    </lineage>
</organism>
<gene>
    <name evidence="1" type="ORF">MNBD_PLANCTO02-687</name>
</gene>
<reference evidence="1" key="1">
    <citation type="submission" date="2018-06" db="EMBL/GenBank/DDBJ databases">
        <authorList>
            <person name="Zhirakovskaya E."/>
        </authorList>
    </citation>
    <scope>NUCLEOTIDE SEQUENCE</scope>
</reference>
<evidence type="ECO:0000313" key="1">
    <source>
        <dbReference type="EMBL" id="VAX39678.1"/>
    </source>
</evidence>
<name>A0A3B1DUE2_9ZZZZ</name>
<dbReference type="AlphaFoldDB" id="A0A3B1DUE2"/>
<sequence length="76" mass="8617">MKTKQILYSVTLLIVFCALILAGHSYITKNNPDEQKDISKLVITDNPNSDSSLGKKEEINSSKKERVYKELKFLGE</sequence>
<proteinExistence type="predicted"/>
<protein>
    <submittedName>
        <fullName evidence="1">Uncharacterized protein</fullName>
    </submittedName>
</protein>
<accession>A0A3B1DUE2</accession>
<dbReference type="EMBL" id="UOGL01000357">
    <property type="protein sequence ID" value="VAX39678.1"/>
    <property type="molecule type" value="Genomic_DNA"/>
</dbReference>